<keyword evidence="1" id="KW-0175">Coiled coil</keyword>
<sequence>MFEKPAKRRWTWESLNGLTRSEIDHILTNRRWSLFDVSVLPSFDTGSEHRLIRAKITLNKKNCKRDTHRPAPHKIPTFKSADLESAIESNTWTLFEDPTEDYDHLVRGLLKCADASRLSQPTTTPRLNAHATALLEKRKAVKLDPNATHLEKVITGKACRVAVKESLRDYGRMKLLEAAETKSSIKRCKRDLNDQRNVMAALKDKEGKMQSSRRAMENIVQQFYTELFRSSTLVPRCPLPPPEDLLPILESEVGQAIKKGTAESMKKGTAPAPDNIPADLLRAGSTALHSVLTRHFNHYLRKGMIPDQWKESKTILLFKKRSAGRYCQLSPNQSTLGCIQDIHQDPPQPHGQNSGRLPTSRASWFSQELLLHGQHSGSHPAYRKEPRISLSPSPSLRGRLTQWRPTPF</sequence>
<organism evidence="3 4">
    <name type="scientific">Ancylostoma ceylanicum</name>
    <dbReference type="NCBI Taxonomy" id="53326"/>
    <lineage>
        <taxon>Eukaryota</taxon>
        <taxon>Metazoa</taxon>
        <taxon>Ecdysozoa</taxon>
        <taxon>Nematoda</taxon>
        <taxon>Chromadorea</taxon>
        <taxon>Rhabditida</taxon>
        <taxon>Rhabditina</taxon>
        <taxon>Rhabditomorpha</taxon>
        <taxon>Strongyloidea</taxon>
        <taxon>Ancylostomatidae</taxon>
        <taxon>Ancylostomatinae</taxon>
        <taxon>Ancylostoma</taxon>
    </lineage>
</organism>
<reference evidence="4" key="1">
    <citation type="journal article" date="2015" name="Nat. Genet.">
        <title>The genome and transcriptome of the zoonotic hookworm Ancylostoma ceylanicum identify infection-specific gene families.</title>
        <authorList>
            <person name="Schwarz E.M."/>
            <person name="Hu Y."/>
            <person name="Antoshechkin I."/>
            <person name="Miller M.M."/>
            <person name="Sternberg P.W."/>
            <person name="Aroian R.V."/>
        </authorList>
    </citation>
    <scope>NUCLEOTIDE SEQUENCE</scope>
    <source>
        <strain evidence="4">HY135</strain>
    </source>
</reference>
<feature type="compositionally biased region" description="Low complexity" evidence="2">
    <location>
        <begin position="388"/>
        <end position="400"/>
    </location>
</feature>
<keyword evidence="4" id="KW-1185">Reference proteome</keyword>
<accession>A0A016T573</accession>
<dbReference type="STRING" id="53326.A0A016T573"/>
<comment type="caution">
    <text evidence="3">The sequence shown here is derived from an EMBL/GenBank/DDBJ whole genome shotgun (WGS) entry which is preliminary data.</text>
</comment>
<name>A0A016T573_9BILA</name>
<gene>
    <name evidence="3" type="primary">Acey_s0134.g1852</name>
    <name evidence="3" type="ORF">Y032_0134g1852</name>
</gene>
<dbReference type="Proteomes" id="UP000024635">
    <property type="component" value="Unassembled WGS sequence"/>
</dbReference>
<evidence type="ECO:0000256" key="2">
    <source>
        <dbReference type="SAM" id="MobiDB-lite"/>
    </source>
</evidence>
<dbReference type="OrthoDB" id="5850956at2759"/>
<dbReference type="AlphaFoldDB" id="A0A016T573"/>
<feature type="coiled-coil region" evidence="1">
    <location>
        <begin position="185"/>
        <end position="222"/>
    </location>
</feature>
<feature type="region of interest" description="Disordered" evidence="2">
    <location>
        <begin position="375"/>
        <end position="408"/>
    </location>
</feature>
<evidence type="ECO:0000313" key="4">
    <source>
        <dbReference type="Proteomes" id="UP000024635"/>
    </source>
</evidence>
<evidence type="ECO:0000256" key="1">
    <source>
        <dbReference type="SAM" id="Coils"/>
    </source>
</evidence>
<evidence type="ECO:0000313" key="3">
    <source>
        <dbReference type="EMBL" id="EYB98098.1"/>
    </source>
</evidence>
<protein>
    <recommendedName>
        <fullName evidence="5">Endonuclease/exonuclease/phosphatase domain-containing protein</fullName>
    </recommendedName>
</protein>
<proteinExistence type="predicted"/>
<evidence type="ECO:0008006" key="5">
    <source>
        <dbReference type="Google" id="ProtNLM"/>
    </source>
</evidence>
<dbReference type="EMBL" id="JARK01001470">
    <property type="protein sequence ID" value="EYB98098.1"/>
    <property type="molecule type" value="Genomic_DNA"/>
</dbReference>